<organism evidence="4 5">
    <name type="scientific">Nonomuraea soli</name>
    <dbReference type="NCBI Taxonomy" id="1032476"/>
    <lineage>
        <taxon>Bacteria</taxon>
        <taxon>Bacillati</taxon>
        <taxon>Actinomycetota</taxon>
        <taxon>Actinomycetes</taxon>
        <taxon>Streptosporangiales</taxon>
        <taxon>Streptosporangiaceae</taxon>
        <taxon>Nonomuraea</taxon>
    </lineage>
</organism>
<evidence type="ECO:0000256" key="3">
    <source>
        <dbReference type="SAM" id="SignalP"/>
    </source>
</evidence>
<comment type="caution">
    <text evidence="4">The sequence shown here is derived from an EMBL/GenBank/DDBJ whole genome shotgun (WGS) entry which is preliminary data.</text>
</comment>
<reference evidence="4 5" key="1">
    <citation type="submission" date="2020-07" db="EMBL/GenBank/DDBJ databases">
        <title>Genomic Encyclopedia of Type Strains, Phase IV (KMG-IV): sequencing the most valuable type-strain genomes for metagenomic binning, comparative biology and taxonomic classification.</title>
        <authorList>
            <person name="Goeker M."/>
        </authorList>
    </citation>
    <scope>NUCLEOTIDE SEQUENCE [LARGE SCALE GENOMIC DNA]</scope>
    <source>
        <strain evidence="4 5">DSM 45533</strain>
    </source>
</reference>
<sequence length="158" mass="15432">MTPALARAAKAGAALAVAAAVNVATSLITDDRAAGWWAAGGTLALALTGFGLQWWLTPRQGEQGEQGHRVTASGDGSIAAAGNITGVSTRVESTTSPRASQAVDPAPRTDARGTNAPTTGAPGTGASGTSGPTVSAPGRGAIAAGGDIEQARTEVRDS</sequence>
<feature type="signal peptide" evidence="3">
    <location>
        <begin position="1"/>
        <end position="19"/>
    </location>
</feature>
<evidence type="ECO:0000313" key="5">
    <source>
        <dbReference type="Proteomes" id="UP000530928"/>
    </source>
</evidence>
<gene>
    <name evidence="4" type="ORF">HNR30_007564</name>
</gene>
<evidence type="ECO:0000313" key="4">
    <source>
        <dbReference type="EMBL" id="MBA2896173.1"/>
    </source>
</evidence>
<keyword evidence="3" id="KW-0732">Signal</keyword>
<keyword evidence="2" id="KW-0472">Membrane</keyword>
<feature type="region of interest" description="Disordered" evidence="1">
    <location>
        <begin position="61"/>
        <end position="158"/>
    </location>
</feature>
<feature type="chain" id="PRO_5038667310" evidence="3">
    <location>
        <begin position="20"/>
        <end position="158"/>
    </location>
</feature>
<keyword evidence="2" id="KW-0812">Transmembrane</keyword>
<proteinExistence type="predicted"/>
<protein>
    <submittedName>
        <fullName evidence="4">Putative membrane protein</fullName>
    </submittedName>
</protein>
<evidence type="ECO:0000256" key="1">
    <source>
        <dbReference type="SAM" id="MobiDB-lite"/>
    </source>
</evidence>
<feature type="compositionally biased region" description="Polar residues" evidence="1">
    <location>
        <begin position="85"/>
        <end position="99"/>
    </location>
</feature>
<dbReference type="RefSeq" id="WP_181614886.1">
    <property type="nucleotide sequence ID" value="NZ_BAABAM010000007.1"/>
</dbReference>
<dbReference type="Proteomes" id="UP000530928">
    <property type="component" value="Unassembled WGS sequence"/>
</dbReference>
<accession>A0A7W0CRU5</accession>
<name>A0A7W0CRU5_9ACTN</name>
<keyword evidence="5" id="KW-1185">Reference proteome</keyword>
<evidence type="ECO:0000256" key="2">
    <source>
        <dbReference type="SAM" id="Phobius"/>
    </source>
</evidence>
<dbReference type="AlphaFoldDB" id="A0A7W0CRU5"/>
<keyword evidence="2" id="KW-1133">Transmembrane helix</keyword>
<feature type="compositionally biased region" description="Basic and acidic residues" evidence="1">
    <location>
        <begin position="149"/>
        <end position="158"/>
    </location>
</feature>
<dbReference type="EMBL" id="JACDUR010000008">
    <property type="protein sequence ID" value="MBA2896173.1"/>
    <property type="molecule type" value="Genomic_DNA"/>
</dbReference>
<feature type="transmembrane region" description="Helical" evidence="2">
    <location>
        <begin position="36"/>
        <end position="56"/>
    </location>
</feature>